<dbReference type="RefSeq" id="WP_073337915.1">
    <property type="nucleotide sequence ID" value="NZ_FQXM01000007.1"/>
</dbReference>
<keyword evidence="3 4" id="KW-0949">S-adenosyl-L-methionine</keyword>
<keyword evidence="1 4" id="KW-0489">Methyltransferase</keyword>
<dbReference type="Proteomes" id="UP000184447">
    <property type="component" value="Unassembled WGS sequence"/>
</dbReference>
<evidence type="ECO:0000313" key="8">
    <source>
        <dbReference type="Proteomes" id="UP000184447"/>
    </source>
</evidence>
<dbReference type="CDD" id="cd02440">
    <property type="entry name" value="AdoMet_MTases"/>
    <property type="match status" value="1"/>
</dbReference>
<feature type="active site" evidence="5">
    <location>
        <position position="416"/>
    </location>
</feature>
<dbReference type="PANTHER" id="PTHR11061">
    <property type="entry name" value="RNA M5U METHYLTRANSFERASE"/>
    <property type="match status" value="1"/>
</dbReference>
<dbReference type="FunFam" id="3.40.50.150:FF:000009">
    <property type="entry name" value="23S rRNA (Uracil(1939)-C(5))-methyltransferase RlmD"/>
    <property type="match status" value="1"/>
</dbReference>
<dbReference type="NCBIfam" id="TIGR00479">
    <property type="entry name" value="rumA"/>
    <property type="match status" value="1"/>
</dbReference>
<sequence>MKKNIPVEKNKEYIVTIVSYGSDGEGIGKIDGFPIFINRAIKGEEVKVLCVKVKKNMAYGKIVEIIKSSEDRVTPICNIYDQCGGCNIQHLSYEAQLKLKKDRIIDCLSRLGKIPMDNIIVHDTIGMENPYRYRNKVQLPVGEGKNGEINIGFYANRSHNIVDMNTCYIQSEIADTLMKLVKQWMKRYNISAYNEETHSGIIRHIMLRSGFKTEEQMVVIVTNKNKVPYINELIEEIINNIKGVVSIVQNINTRNTNVILGTECVTLWGESHISDYIGEYKFIISPLSFFQINPIQTEKLYSKALEYADLQGDEVVFDAYCGTGTISLFLSEKAKKVYGVEIIPQAIENAKVNADRNKIHNAEFIVGKSEEVIPQMIEEGNFAEVVVVDPPRKGCEFKLLEAIGHMKPEKIVYVSCDPATLARDLKILMGFGYEILEVQPVDMFPQTSHVECVVLITRNDK</sequence>
<dbReference type="Pfam" id="PF01938">
    <property type="entry name" value="TRAM"/>
    <property type="match status" value="1"/>
</dbReference>
<dbReference type="Gene3D" id="3.40.50.150">
    <property type="entry name" value="Vaccinia Virus protein VP39"/>
    <property type="match status" value="1"/>
</dbReference>
<reference evidence="7 8" key="1">
    <citation type="submission" date="2016-11" db="EMBL/GenBank/DDBJ databases">
        <authorList>
            <person name="Jaros S."/>
            <person name="Januszkiewicz K."/>
            <person name="Wedrychowicz H."/>
        </authorList>
    </citation>
    <scope>NUCLEOTIDE SEQUENCE [LARGE SCALE GENOMIC DNA]</scope>
    <source>
        <strain evidence="7 8">DSM 8605</strain>
    </source>
</reference>
<dbReference type="Pfam" id="PF05958">
    <property type="entry name" value="tRNA_U5-meth_tr"/>
    <property type="match status" value="1"/>
</dbReference>
<feature type="active site" description="Nucleophile" evidence="4">
    <location>
        <position position="416"/>
    </location>
</feature>
<accession>A0A1M5U611</accession>
<dbReference type="PROSITE" id="PS01230">
    <property type="entry name" value="TRMA_1"/>
    <property type="match status" value="1"/>
</dbReference>
<dbReference type="GO" id="GO:0070475">
    <property type="term" value="P:rRNA base methylation"/>
    <property type="evidence" value="ECO:0007669"/>
    <property type="project" value="TreeGrafter"/>
</dbReference>
<comment type="similarity">
    <text evidence="4">Belongs to the class I-like SAM-binding methyltransferase superfamily. RNA M5U methyltransferase family.</text>
</comment>
<dbReference type="AlphaFoldDB" id="A0A1M5U611"/>
<feature type="binding site" evidence="4">
    <location>
        <position position="320"/>
    </location>
    <ligand>
        <name>S-adenosyl-L-methionine</name>
        <dbReference type="ChEBI" id="CHEBI:59789"/>
    </ligand>
</feature>
<dbReference type="InterPro" id="IPR030391">
    <property type="entry name" value="MeTrfase_TrmA_CS"/>
</dbReference>
<dbReference type="Gene3D" id="2.40.50.140">
    <property type="entry name" value="Nucleic acid-binding proteins"/>
    <property type="match status" value="1"/>
</dbReference>
<evidence type="ECO:0000313" key="7">
    <source>
        <dbReference type="EMBL" id="SHH58447.1"/>
    </source>
</evidence>
<dbReference type="InterPro" id="IPR029063">
    <property type="entry name" value="SAM-dependent_MTases_sf"/>
</dbReference>
<dbReference type="InterPro" id="IPR030390">
    <property type="entry name" value="MeTrfase_TrmA_AS"/>
</dbReference>
<dbReference type="PROSITE" id="PS50926">
    <property type="entry name" value="TRAM"/>
    <property type="match status" value="1"/>
</dbReference>
<dbReference type="FunFam" id="2.40.50.140:FF:000097">
    <property type="entry name" value="23S rRNA (uracil(1939)-C(5))-methyltransferase RlmD"/>
    <property type="match status" value="1"/>
</dbReference>
<feature type="binding site" evidence="4">
    <location>
        <position position="389"/>
    </location>
    <ligand>
        <name>S-adenosyl-L-methionine</name>
        <dbReference type="ChEBI" id="CHEBI:59789"/>
    </ligand>
</feature>
<gene>
    <name evidence="7" type="ORF">SAMN02745207_01600</name>
</gene>
<feature type="domain" description="TRAM" evidence="6">
    <location>
        <begin position="6"/>
        <end position="64"/>
    </location>
</feature>
<keyword evidence="2 4" id="KW-0808">Transferase</keyword>
<feature type="binding site" evidence="4">
    <location>
        <position position="341"/>
    </location>
    <ligand>
        <name>S-adenosyl-L-methionine</name>
        <dbReference type="ChEBI" id="CHEBI:59789"/>
    </ligand>
</feature>
<evidence type="ECO:0000256" key="5">
    <source>
        <dbReference type="PROSITE-ProRule" id="PRU10015"/>
    </source>
</evidence>
<protein>
    <submittedName>
        <fullName evidence="7">23S rRNA m(5)U-1939 methyltransferase</fullName>
    </submittedName>
</protein>
<evidence type="ECO:0000256" key="4">
    <source>
        <dbReference type="PROSITE-ProRule" id="PRU01024"/>
    </source>
</evidence>
<dbReference type="PANTHER" id="PTHR11061:SF30">
    <property type="entry name" value="TRNA (URACIL(54)-C(5))-METHYLTRANSFERASE"/>
    <property type="match status" value="1"/>
</dbReference>
<dbReference type="FunFam" id="2.40.50.1070:FF:000003">
    <property type="entry name" value="23S rRNA (Uracil-5-)-methyltransferase RumA"/>
    <property type="match status" value="1"/>
</dbReference>
<dbReference type="InterPro" id="IPR002792">
    <property type="entry name" value="TRAM_dom"/>
</dbReference>
<dbReference type="SUPFAM" id="SSF53335">
    <property type="entry name" value="S-adenosyl-L-methionine-dependent methyltransferases"/>
    <property type="match status" value="1"/>
</dbReference>
<dbReference type="Gene3D" id="2.40.50.1070">
    <property type="match status" value="1"/>
</dbReference>
<keyword evidence="8" id="KW-1185">Reference proteome</keyword>
<dbReference type="STRING" id="1121316.SAMN02745207_01600"/>
<dbReference type="PROSITE" id="PS01231">
    <property type="entry name" value="TRMA_2"/>
    <property type="match status" value="1"/>
</dbReference>
<evidence type="ECO:0000256" key="2">
    <source>
        <dbReference type="ARBA" id="ARBA00022679"/>
    </source>
</evidence>
<dbReference type="OrthoDB" id="9804590at2"/>
<feature type="binding site" evidence="4">
    <location>
        <position position="291"/>
    </location>
    <ligand>
        <name>S-adenosyl-L-methionine</name>
        <dbReference type="ChEBI" id="CHEBI:59789"/>
    </ligand>
</feature>
<dbReference type="InterPro" id="IPR012340">
    <property type="entry name" value="NA-bd_OB-fold"/>
</dbReference>
<dbReference type="PROSITE" id="PS51687">
    <property type="entry name" value="SAM_MT_RNA_M5U"/>
    <property type="match status" value="1"/>
</dbReference>
<organism evidence="7 8">
    <name type="scientific">Clostridium grantii DSM 8605</name>
    <dbReference type="NCBI Taxonomy" id="1121316"/>
    <lineage>
        <taxon>Bacteria</taxon>
        <taxon>Bacillati</taxon>
        <taxon>Bacillota</taxon>
        <taxon>Clostridia</taxon>
        <taxon>Eubacteriales</taxon>
        <taxon>Clostridiaceae</taxon>
        <taxon>Clostridium</taxon>
    </lineage>
</organism>
<name>A0A1M5U611_9CLOT</name>
<dbReference type="EMBL" id="FQXM01000007">
    <property type="protein sequence ID" value="SHH58447.1"/>
    <property type="molecule type" value="Genomic_DNA"/>
</dbReference>
<dbReference type="InterPro" id="IPR010280">
    <property type="entry name" value="U5_MeTrfase_fam"/>
</dbReference>
<dbReference type="SUPFAM" id="SSF50249">
    <property type="entry name" value="Nucleic acid-binding proteins"/>
    <property type="match status" value="1"/>
</dbReference>
<proteinExistence type="inferred from homology"/>
<evidence type="ECO:0000259" key="6">
    <source>
        <dbReference type="PROSITE" id="PS50926"/>
    </source>
</evidence>
<evidence type="ECO:0000256" key="1">
    <source>
        <dbReference type="ARBA" id="ARBA00022603"/>
    </source>
</evidence>
<dbReference type="GO" id="GO:0070041">
    <property type="term" value="F:rRNA (uridine-C5-)-methyltransferase activity"/>
    <property type="evidence" value="ECO:0007669"/>
    <property type="project" value="TreeGrafter"/>
</dbReference>
<evidence type="ECO:0000256" key="3">
    <source>
        <dbReference type="ARBA" id="ARBA00022691"/>
    </source>
</evidence>